<evidence type="ECO:0000313" key="4">
    <source>
        <dbReference type="Proteomes" id="UP000197019"/>
    </source>
</evidence>
<evidence type="ECO:0000259" key="1">
    <source>
        <dbReference type="Pfam" id="PF02627"/>
    </source>
</evidence>
<gene>
    <name evidence="3" type="ORF">AADEFJLK_03715</name>
    <name evidence="2" type="ORF">CEK71_03240</name>
</gene>
<evidence type="ECO:0000313" key="5">
    <source>
        <dbReference type="Proteomes" id="UP000237423"/>
    </source>
</evidence>
<dbReference type="NCBIfam" id="TIGR00778">
    <property type="entry name" value="ahpD_dom"/>
    <property type="match status" value="1"/>
</dbReference>
<keyword evidence="2" id="KW-0575">Peroxidase</keyword>
<name>A0A1Z4BV33_9GAMM</name>
<organism evidence="2 4">
    <name type="scientific">Methylovulum psychrotolerans</name>
    <dbReference type="NCBI Taxonomy" id="1704499"/>
    <lineage>
        <taxon>Bacteria</taxon>
        <taxon>Pseudomonadati</taxon>
        <taxon>Pseudomonadota</taxon>
        <taxon>Gammaproteobacteria</taxon>
        <taxon>Methylococcales</taxon>
        <taxon>Methylococcaceae</taxon>
        <taxon>Methylovulum</taxon>
    </lineage>
</organism>
<keyword evidence="2" id="KW-0560">Oxidoreductase</keyword>
<dbReference type="SUPFAM" id="SSF69118">
    <property type="entry name" value="AhpD-like"/>
    <property type="match status" value="1"/>
</dbReference>
<dbReference type="InterPro" id="IPR029032">
    <property type="entry name" value="AhpD-like"/>
</dbReference>
<dbReference type="PANTHER" id="PTHR34846">
    <property type="entry name" value="4-CARBOXYMUCONOLACTONE DECARBOXYLASE FAMILY PROTEIN (AFU_ORTHOLOGUE AFUA_6G11590)"/>
    <property type="match status" value="1"/>
</dbReference>
<reference evidence="2 4" key="1">
    <citation type="submission" date="2017-06" db="EMBL/GenBank/DDBJ databases">
        <title>Genome Sequencing of the methanotroph Methylovulum psychrotolerants str. HV10-M2 isolated from a high-altitude environment.</title>
        <authorList>
            <person name="Mateos-Rivera A."/>
        </authorList>
    </citation>
    <scope>NUCLEOTIDE SEQUENCE [LARGE SCALE GENOMIC DNA]</scope>
    <source>
        <strain evidence="2 4">HV10_M2</strain>
    </source>
</reference>
<keyword evidence="4" id="KW-1185">Reference proteome</keyword>
<dbReference type="GO" id="GO:0051920">
    <property type="term" value="F:peroxiredoxin activity"/>
    <property type="evidence" value="ECO:0007669"/>
    <property type="project" value="InterPro"/>
</dbReference>
<protein>
    <submittedName>
        <fullName evidence="2">Alkylhydroperoxidase</fullName>
    </submittedName>
    <submittedName>
        <fullName evidence="3">Carboxymuconolactone decarboxylase family protein</fullName>
    </submittedName>
</protein>
<dbReference type="OrthoDB" id="9801997at2"/>
<dbReference type="EMBL" id="PGFZ01000010">
    <property type="protein sequence ID" value="POZ50519.1"/>
    <property type="molecule type" value="Genomic_DNA"/>
</dbReference>
<dbReference type="EMBL" id="CP022129">
    <property type="protein sequence ID" value="ASF45155.1"/>
    <property type="molecule type" value="Genomic_DNA"/>
</dbReference>
<dbReference type="InterPro" id="IPR003779">
    <property type="entry name" value="CMD-like"/>
</dbReference>
<dbReference type="KEGG" id="mpsy:CEK71_03240"/>
<dbReference type="RefSeq" id="WP_088618038.1">
    <property type="nucleotide sequence ID" value="NZ_CP022129.1"/>
</dbReference>
<dbReference type="PANTHER" id="PTHR34846:SF10">
    <property type="entry name" value="CYTOPLASMIC PROTEIN"/>
    <property type="match status" value="1"/>
</dbReference>
<dbReference type="InterPro" id="IPR004675">
    <property type="entry name" value="AhpD_core"/>
</dbReference>
<dbReference type="Proteomes" id="UP000237423">
    <property type="component" value="Unassembled WGS sequence"/>
</dbReference>
<dbReference type="Proteomes" id="UP000197019">
    <property type="component" value="Chromosome"/>
</dbReference>
<dbReference type="AlphaFoldDB" id="A0A1Z4BV33"/>
<proteinExistence type="predicted"/>
<accession>A0A1Z4BV33</accession>
<sequence>MKNIRLKYFDLSLPAITALRECLNAVEKSGLEKALLELVYLRVSQINGCGYCLNLHAKALREAGETNARIDMLAGWKVSACYSEPERAALAWAESLTAITVDGGSDAAFAQLKAFFTDAQISDLTIAIANMNALNRIAISMRV</sequence>
<feature type="domain" description="Carboxymuconolactone decarboxylase-like" evidence="1">
    <location>
        <begin position="24"/>
        <end position="94"/>
    </location>
</feature>
<evidence type="ECO:0000313" key="3">
    <source>
        <dbReference type="EMBL" id="POZ50519.1"/>
    </source>
</evidence>
<evidence type="ECO:0000313" key="2">
    <source>
        <dbReference type="EMBL" id="ASF45155.1"/>
    </source>
</evidence>
<reference evidence="3 5" key="2">
    <citation type="submission" date="2017-11" db="EMBL/GenBank/DDBJ databases">
        <title>Draft Genome Sequence of Methylobacter psychrotolerans Sph1T, an Obligate Methanotroph from Low-Temperature Environments.</title>
        <authorList>
            <person name="Oshkin I.Y."/>
            <person name="Miroshnikov K."/>
            <person name="Belova S.E."/>
            <person name="Korzhenkov A."/>
            <person name="Toshchakov S.V."/>
            <person name="Dedysh S.N."/>
        </authorList>
    </citation>
    <scope>NUCLEOTIDE SEQUENCE [LARGE SCALE GENOMIC DNA]</scope>
    <source>
        <strain evidence="3 5">Sph1</strain>
    </source>
</reference>
<dbReference type="Pfam" id="PF02627">
    <property type="entry name" value="CMD"/>
    <property type="match status" value="1"/>
</dbReference>
<dbReference type="Gene3D" id="1.20.1290.10">
    <property type="entry name" value="AhpD-like"/>
    <property type="match status" value="1"/>
</dbReference>